<dbReference type="InterPro" id="IPR006680">
    <property type="entry name" value="Amidohydro-rel"/>
</dbReference>
<dbReference type="InterPro" id="IPR011059">
    <property type="entry name" value="Metal-dep_hydrolase_composite"/>
</dbReference>
<sequence>MAGVWLTRARYLGPDGTFVEADIEIEDGVIGRIEPAGSRPSDVDCTGLVVLPGLVNGHFHSQSTAVRGLEFGYEIFDWFGDSPAGRAQQRVGAWMDDPANADRVAAVIRYEYLTLLRQGVTMVADCGFGEHSPRLLADAGTAVGIRSLPQAYDDWIEKVADPAGCTVNIESEEDLTAEAVALAERYRDEYQPIFALHCLETVRRRELVLERWGASTIEVLRQHGLLGPRTVLFHGCEMDAADVALVAEAGAAVVHCPVSNLALHGRIPPAVEWRRAGVTLGLGTDWGDTDMWGTMRAAWLLQQREPDRSRRASPADVLRMAGRGGALGYSRDDLGEIAPGRAADLVLLDADRLGPVHRDPDTLAWSVLTDGCAALVRHVLVGGEWVLRDGTPTRVDAAAVTAEYRRIVAELTGSTPA</sequence>
<evidence type="ECO:0000256" key="1">
    <source>
        <dbReference type="ARBA" id="ARBA00022801"/>
    </source>
</evidence>
<gene>
    <name evidence="3" type="ORF">Asera_11880</name>
</gene>
<dbReference type="InterPro" id="IPR050287">
    <property type="entry name" value="MTA/SAH_deaminase"/>
</dbReference>
<dbReference type="PANTHER" id="PTHR43794:SF11">
    <property type="entry name" value="AMIDOHYDROLASE-RELATED DOMAIN-CONTAINING PROTEIN"/>
    <property type="match status" value="1"/>
</dbReference>
<keyword evidence="4" id="KW-1185">Reference proteome</keyword>
<name>A0A810KV70_9ACTN</name>
<keyword evidence="1" id="KW-0378">Hydrolase</keyword>
<dbReference type="GO" id="GO:0016810">
    <property type="term" value="F:hydrolase activity, acting on carbon-nitrogen (but not peptide) bonds"/>
    <property type="evidence" value="ECO:0007669"/>
    <property type="project" value="InterPro"/>
</dbReference>
<dbReference type="Proteomes" id="UP000680750">
    <property type="component" value="Chromosome"/>
</dbReference>
<dbReference type="PANTHER" id="PTHR43794">
    <property type="entry name" value="AMINOHYDROLASE SSNA-RELATED"/>
    <property type="match status" value="1"/>
</dbReference>
<proteinExistence type="predicted"/>
<evidence type="ECO:0000313" key="3">
    <source>
        <dbReference type="EMBL" id="BCJ27080.1"/>
    </source>
</evidence>
<dbReference type="InterPro" id="IPR032466">
    <property type="entry name" value="Metal_Hydrolase"/>
</dbReference>
<dbReference type="EMBL" id="AP023354">
    <property type="protein sequence ID" value="BCJ27080.1"/>
    <property type="molecule type" value="Genomic_DNA"/>
</dbReference>
<organism evidence="3 4">
    <name type="scientific">Actinocatenispora sera</name>
    <dbReference type="NCBI Taxonomy" id="390989"/>
    <lineage>
        <taxon>Bacteria</taxon>
        <taxon>Bacillati</taxon>
        <taxon>Actinomycetota</taxon>
        <taxon>Actinomycetes</taxon>
        <taxon>Micromonosporales</taxon>
        <taxon>Micromonosporaceae</taxon>
        <taxon>Actinocatenispora</taxon>
    </lineage>
</organism>
<reference evidence="3" key="1">
    <citation type="submission" date="2020-08" db="EMBL/GenBank/DDBJ databases">
        <title>Whole genome shotgun sequence of Actinocatenispora sera NBRC 101916.</title>
        <authorList>
            <person name="Komaki H."/>
            <person name="Tamura T."/>
        </authorList>
    </citation>
    <scope>NUCLEOTIDE SEQUENCE</scope>
    <source>
        <strain evidence="3">NBRC 101916</strain>
    </source>
</reference>
<accession>A0A810KV70</accession>
<protein>
    <submittedName>
        <fullName evidence="3">S-adenosylhomocysteine deaminase</fullName>
    </submittedName>
</protein>
<dbReference type="SUPFAM" id="SSF51556">
    <property type="entry name" value="Metallo-dependent hydrolases"/>
    <property type="match status" value="1"/>
</dbReference>
<feature type="domain" description="Amidohydrolase-related" evidence="2">
    <location>
        <begin position="49"/>
        <end position="386"/>
    </location>
</feature>
<dbReference type="AlphaFoldDB" id="A0A810KV70"/>
<evidence type="ECO:0000313" key="4">
    <source>
        <dbReference type="Proteomes" id="UP000680750"/>
    </source>
</evidence>
<dbReference type="Pfam" id="PF01979">
    <property type="entry name" value="Amidohydro_1"/>
    <property type="match status" value="1"/>
</dbReference>
<evidence type="ECO:0000259" key="2">
    <source>
        <dbReference type="Pfam" id="PF01979"/>
    </source>
</evidence>
<dbReference type="SUPFAM" id="SSF51338">
    <property type="entry name" value="Composite domain of metallo-dependent hydrolases"/>
    <property type="match status" value="1"/>
</dbReference>
<dbReference type="Gene3D" id="2.30.40.10">
    <property type="entry name" value="Urease, subunit C, domain 1"/>
    <property type="match status" value="1"/>
</dbReference>
<dbReference type="Gene3D" id="3.20.20.140">
    <property type="entry name" value="Metal-dependent hydrolases"/>
    <property type="match status" value="1"/>
</dbReference>
<dbReference type="KEGG" id="aser:Asera_11880"/>